<evidence type="ECO:0000256" key="17">
    <source>
        <dbReference type="ARBA" id="ARBA00023034"/>
    </source>
</evidence>
<evidence type="ECO:0000256" key="4">
    <source>
        <dbReference type="ARBA" id="ARBA00004608"/>
    </source>
</evidence>
<sequence>MDRPGNERHLGADEPKTAAILVKHTPGHAQRPSSKFAALKPFIPFRPKPTVSVSLFDDVGFFGTIFSSFLTSSVWKAFKSDLTFSDLGSGSPYDSIEVNANRLHRIWTEEVDRKGAKDASMLRVFWRFLRTRLLVATSIGLACFMTYFVVSTFFVQWLLQYTAAPNPSLWTGVALVAGMFVLEVTRSFTFRATTLVGARASARVIAAIIGMGYHKVMRLQSLKDKTVGELVNLFASDSFRVGGFPNDAGFLLLVPLMMVPITAYAVYVMGPWALLGIGVAILLVPVEMLLGVKIMQLRKRCVKIADERVRMTSEMLNSVKLIKMYAWEKPFIRRVEELRARETKLLQFSGFLQSVMIAMLSTVVPIASVITFSAHVMTGNDLTATQAFTMVSCFHLLSLLLMLTPELIRQLAECVISAKRLKSLMIMEERDTNVQPPDGKKTAIDIKFATFAWDALDVAGKEKRQEENTTVTGTVEEDTEPPTVAAQADDGQIETKLIETLFDINLTIAKGTLLGVCGSVGAGKSSLISAILNEMRSVKGGVAVDGDIAYVAQQAWIQNATVRDNILLGKPFDSSKYEMTVQACCLKQDFEQLPGGDMTEASVIGERGINLSGGQKQRISLARALYADKDIYLLDDPLSAVDAHVGEHIFRHYIKKMLRGKTVLLVTHQLQYLVDCDEVVLLKDGRIAAKGSHRRLMTMNAEYAEMIQNYLDEDSTDASTVDDFDQTTASTSPHDESNTRLFLQQTLMRRLDKARWSTRSLNASKRPRITDHSTTNGRKFSIHATPRLVRRRLNNREKPVSPLQRTNSIRYHQPVPAFTSNNAAMILEQPTFDIDEQKEQEKALQAGNLTEQEEMQIGKVKFANYVTYIKSSGIFSTTVVLLMFTISTATTVFSNFWLSNWIEQGDGKQGSVNGGNTTSTGSMADNPDLVFYVSVFGGTAVLMLLLVVLKSWLFSKATLAASYHLYRKVFRSVFSSSMSFFDTTPTGRILNRFSRDTDNVDVGLPLGVNIMLSNLWQAVAAFVAIAVVLPYFLAAVAVLFVLFFVLYYLFQAIIRELRRLENIQRSPWLCHVTETLNGLTTIHAFKMDSAFIKKFNGLMNDYINIFYLAHMGGHWVAARVEMIALVITVVMTLTVVLLHGSIPATQAGLAITYALQVSGMLQFMIQDAANTQAAFTSVERLRYYITNLTAEAPDVPEDRDPEATWPSQGDIQLHNLSMRYRDNLPLVLKGISCNIRSREKIGIVGRTGSGKSSLGVAIFRLVEPAEGTIYIDGVDISKISLSALRSKLSIIPQDPVLFVGTVRYNLDPFNQYSDDQIWRALERVYMDDAIRDLDLKLHSLVVENGENFSVGERQLLCMARALLRNSKILILDEATAAIDSETDNLIQATIHEAFEDCTMLTIAHRLNTVMTSDRVMVMDDGQLSEFNTPRALLANKSSRFAAMVKAAGIDVTKYISMETDDVSEAEESNQPMSEAEVECTKL</sequence>
<evidence type="ECO:0000256" key="8">
    <source>
        <dbReference type="ARBA" id="ARBA00022475"/>
    </source>
</evidence>
<feature type="region of interest" description="Disordered" evidence="30">
    <location>
        <begin position="462"/>
        <end position="481"/>
    </location>
</feature>
<dbReference type="CDD" id="cd18592">
    <property type="entry name" value="ABC_6TM_MRP5_8_9_D1"/>
    <property type="match status" value="1"/>
</dbReference>
<dbReference type="FunFam" id="3.40.50.300:FF:000074">
    <property type="entry name" value="Multidrug resistance-associated protein 5 isoform 1"/>
    <property type="match status" value="1"/>
</dbReference>
<evidence type="ECO:0000256" key="5">
    <source>
        <dbReference type="ARBA" id="ARBA00009726"/>
    </source>
</evidence>
<keyword evidence="19" id="KW-0325">Glycoprotein</keyword>
<evidence type="ECO:0000256" key="11">
    <source>
        <dbReference type="ARBA" id="ARBA00022737"/>
    </source>
</evidence>
<dbReference type="InterPro" id="IPR003593">
    <property type="entry name" value="AAA+_ATPase"/>
</dbReference>
<dbReference type="GO" id="GO:0016324">
    <property type="term" value="C:apical plasma membrane"/>
    <property type="evidence" value="ECO:0007669"/>
    <property type="project" value="UniProtKB-SubCell"/>
</dbReference>
<dbReference type="InterPro" id="IPR027417">
    <property type="entry name" value="P-loop_NTPase"/>
</dbReference>
<evidence type="ECO:0000256" key="18">
    <source>
        <dbReference type="ARBA" id="ARBA00023136"/>
    </source>
</evidence>
<feature type="transmembrane region" description="Helical" evidence="31">
    <location>
        <begin position="384"/>
        <end position="403"/>
    </location>
</feature>
<feature type="transmembrane region" description="Helical" evidence="31">
    <location>
        <begin position="929"/>
        <end position="949"/>
    </location>
</feature>
<dbReference type="EMBL" id="OV696697">
    <property type="protein sequence ID" value="CAH1241567.1"/>
    <property type="molecule type" value="Genomic_DNA"/>
</dbReference>
<feature type="transmembrane region" description="Helical" evidence="31">
    <location>
        <begin position="248"/>
        <end position="266"/>
    </location>
</feature>
<dbReference type="CDD" id="cd03250">
    <property type="entry name" value="ABCC_MRP_domain1"/>
    <property type="match status" value="1"/>
</dbReference>
<dbReference type="CDD" id="cd03244">
    <property type="entry name" value="ABCC_MRP_domain2"/>
    <property type="match status" value="1"/>
</dbReference>
<dbReference type="PANTHER" id="PTHR24223:SF447">
    <property type="entry name" value="MULTIDRUG RESISTANCE-ASSOCIATED PROTEIN 5"/>
    <property type="match status" value="1"/>
</dbReference>
<feature type="domain" description="ABC transmembrane type-1" evidence="33">
    <location>
        <begin position="879"/>
        <end position="1173"/>
    </location>
</feature>
<dbReference type="Gene3D" id="1.20.1560.10">
    <property type="entry name" value="ABC transporter type 1, transmembrane domain"/>
    <property type="match status" value="2"/>
</dbReference>
<evidence type="ECO:0000256" key="14">
    <source>
        <dbReference type="ARBA" id="ARBA00022840"/>
    </source>
</evidence>
<dbReference type="SMART" id="SM00382">
    <property type="entry name" value="AAA"/>
    <property type="match status" value="2"/>
</dbReference>
<dbReference type="SUPFAM" id="SSF90123">
    <property type="entry name" value="ABC transporter transmembrane region"/>
    <property type="match status" value="2"/>
</dbReference>
<keyword evidence="15" id="KW-1278">Translocase</keyword>
<dbReference type="FunFam" id="1.20.1560.10:FF:000015">
    <property type="entry name" value="multidrug resistance-associated protein 5 isoform X1"/>
    <property type="match status" value="1"/>
</dbReference>
<evidence type="ECO:0000256" key="15">
    <source>
        <dbReference type="ARBA" id="ARBA00022967"/>
    </source>
</evidence>
<dbReference type="Gene3D" id="3.40.50.300">
    <property type="entry name" value="P-loop containing nucleotide triphosphate hydrolases"/>
    <property type="match status" value="2"/>
</dbReference>
<dbReference type="InterPro" id="IPR036640">
    <property type="entry name" value="ABC1_TM_sf"/>
</dbReference>
<comment type="similarity">
    <text evidence="5">Belongs to the ABC transporter superfamily. ABCC family. Conjugate transporter (TC 3.A.1.208) subfamily.</text>
</comment>
<name>A0A8J9YTP9_BRALA</name>
<evidence type="ECO:0000256" key="6">
    <source>
        <dbReference type="ARBA" id="ARBA00012191"/>
    </source>
</evidence>
<dbReference type="InterPro" id="IPR011527">
    <property type="entry name" value="ABC1_TM_dom"/>
</dbReference>
<keyword evidence="11" id="KW-0677">Repeat</keyword>
<evidence type="ECO:0000256" key="3">
    <source>
        <dbReference type="ARBA" id="ARBA00004554"/>
    </source>
</evidence>
<feature type="transmembrane region" description="Helical" evidence="31">
    <location>
        <begin position="879"/>
        <end position="898"/>
    </location>
</feature>
<evidence type="ECO:0000256" key="31">
    <source>
        <dbReference type="SAM" id="Phobius"/>
    </source>
</evidence>
<keyword evidence="14" id="KW-0067">ATP-binding</keyword>
<keyword evidence="7" id="KW-0813">Transport</keyword>
<feature type="transmembrane region" description="Helical" evidence="31">
    <location>
        <begin position="272"/>
        <end position="290"/>
    </location>
</feature>
<keyword evidence="8" id="KW-1003">Cell membrane</keyword>
<evidence type="ECO:0000259" key="32">
    <source>
        <dbReference type="PROSITE" id="PS50893"/>
    </source>
</evidence>
<feature type="transmembrane region" description="Helical" evidence="31">
    <location>
        <begin position="133"/>
        <end position="155"/>
    </location>
</feature>
<dbReference type="GO" id="GO:0008559">
    <property type="term" value="F:ABC-type xenobiotic transporter activity"/>
    <property type="evidence" value="ECO:0007669"/>
    <property type="project" value="UniProtKB-EC"/>
</dbReference>
<dbReference type="PROSITE" id="PS50929">
    <property type="entry name" value="ABC_TM1F"/>
    <property type="match status" value="2"/>
</dbReference>
<evidence type="ECO:0000256" key="23">
    <source>
        <dbReference type="ARBA" id="ARBA00050745"/>
    </source>
</evidence>
<feature type="region of interest" description="Disordered" evidence="30">
    <location>
        <begin position="1463"/>
        <end position="1482"/>
    </location>
</feature>
<evidence type="ECO:0000256" key="12">
    <source>
        <dbReference type="ARBA" id="ARBA00022741"/>
    </source>
</evidence>
<gene>
    <name evidence="34" type="primary">ABCC3</name>
    <name evidence="34" type="ORF">BLAG_LOCUS5138</name>
</gene>
<evidence type="ECO:0000259" key="33">
    <source>
        <dbReference type="PROSITE" id="PS50929"/>
    </source>
</evidence>
<dbReference type="GO" id="GO:0005796">
    <property type="term" value="C:Golgi lumen"/>
    <property type="evidence" value="ECO:0007669"/>
    <property type="project" value="UniProtKB-SubCell"/>
</dbReference>
<reference evidence="34" key="1">
    <citation type="submission" date="2022-01" db="EMBL/GenBank/DDBJ databases">
        <authorList>
            <person name="Braso-Vives M."/>
        </authorList>
    </citation>
    <scope>NUCLEOTIDE SEQUENCE</scope>
</reference>
<evidence type="ECO:0000256" key="21">
    <source>
        <dbReference type="ARBA" id="ARBA00034018"/>
    </source>
</evidence>
<evidence type="ECO:0000256" key="27">
    <source>
        <dbReference type="ARBA" id="ARBA00052963"/>
    </source>
</evidence>
<dbReference type="CDD" id="cd18599">
    <property type="entry name" value="ABC_6TM_MRP5_8_9_D2"/>
    <property type="match status" value="1"/>
</dbReference>
<feature type="transmembrane region" description="Helical" evidence="31">
    <location>
        <begin position="351"/>
        <end position="372"/>
    </location>
</feature>
<keyword evidence="18 31" id="KW-0472">Membrane</keyword>
<dbReference type="PROSITE" id="PS50893">
    <property type="entry name" value="ABC_TRANSPORTER_2"/>
    <property type="match status" value="2"/>
</dbReference>
<evidence type="ECO:0000256" key="10">
    <source>
        <dbReference type="ARBA" id="ARBA00022692"/>
    </source>
</evidence>
<evidence type="ECO:0000256" key="24">
    <source>
        <dbReference type="ARBA" id="ARBA00051604"/>
    </source>
</evidence>
<comment type="subcellular location">
    <subcellularLocation>
        <location evidence="1">Apical cell membrane</location>
        <topology evidence="1">Multi-pass membrane protein</topology>
    </subcellularLocation>
    <subcellularLocation>
        <location evidence="3">Basolateral cell membrane</location>
        <topology evidence="3">Multi-pass membrane protein</topology>
    </subcellularLocation>
    <subcellularLocation>
        <location evidence="2">Cytoplasmic granule</location>
    </subcellularLocation>
    <subcellularLocation>
        <location evidence="4">Endosome membrane</location>
    </subcellularLocation>
    <subcellularLocation>
        <location evidence="20">Golgi apparatus lumen</location>
    </subcellularLocation>
</comment>
<evidence type="ECO:0000256" key="26">
    <source>
        <dbReference type="ARBA" id="ARBA00052708"/>
    </source>
</evidence>
<feature type="transmembrane region" description="Helical" evidence="31">
    <location>
        <begin position="1002"/>
        <end position="1025"/>
    </location>
</feature>
<comment type="catalytic activity">
    <reaction evidence="25">
        <text>N-acetyl-L-aspartyl-L-glutamyl-L-glutamate(in) + ATP + H2O = N-acetyl-L-aspartyl-L-glutamyl-L-glutamate(out) + ADP + phosphate + H(+)</text>
        <dbReference type="Rhea" id="RHEA:66732"/>
        <dbReference type="ChEBI" id="CHEBI:15377"/>
        <dbReference type="ChEBI" id="CHEBI:15378"/>
        <dbReference type="ChEBI" id="CHEBI:30616"/>
        <dbReference type="ChEBI" id="CHEBI:43474"/>
        <dbReference type="ChEBI" id="CHEBI:76935"/>
        <dbReference type="ChEBI" id="CHEBI:456216"/>
    </reaction>
    <physiologicalReaction direction="left-to-right" evidence="25">
        <dbReference type="Rhea" id="RHEA:66733"/>
    </physiologicalReaction>
</comment>
<dbReference type="Pfam" id="PF00005">
    <property type="entry name" value="ABC_tran"/>
    <property type="match status" value="2"/>
</dbReference>
<evidence type="ECO:0000256" key="1">
    <source>
        <dbReference type="ARBA" id="ARBA00004424"/>
    </source>
</evidence>
<dbReference type="GO" id="GO:0010008">
    <property type="term" value="C:endosome membrane"/>
    <property type="evidence" value="ECO:0007669"/>
    <property type="project" value="UniProtKB-SubCell"/>
</dbReference>
<evidence type="ECO:0000313" key="35">
    <source>
        <dbReference type="Proteomes" id="UP000838412"/>
    </source>
</evidence>
<dbReference type="Proteomes" id="UP000838412">
    <property type="component" value="Chromosome 12"/>
</dbReference>
<evidence type="ECO:0000256" key="30">
    <source>
        <dbReference type="SAM" id="MobiDB-lite"/>
    </source>
</evidence>
<evidence type="ECO:0000256" key="25">
    <source>
        <dbReference type="ARBA" id="ARBA00052576"/>
    </source>
</evidence>
<keyword evidence="9" id="KW-0597">Phosphoprotein</keyword>
<dbReference type="GO" id="GO:0016323">
    <property type="term" value="C:basolateral plasma membrane"/>
    <property type="evidence" value="ECO:0007669"/>
    <property type="project" value="UniProtKB-SubCell"/>
</dbReference>
<comment type="catalytic activity">
    <reaction evidence="24">
        <text>3',5'-cyclic AMP(in) + ATP + H2O = 3',5'-cyclic AMP(out) + ADP + phosphate + H(+)</text>
        <dbReference type="Rhea" id="RHEA:66184"/>
        <dbReference type="ChEBI" id="CHEBI:15377"/>
        <dbReference type="ChEBI" id="CHEBI:15378"/>
        <dbReference type="ChEBI" id="CHEBI:30616"/>
        <dbReference type="ChEBI" id="CHEBI:43474"/>
        <dbReference type="ChEBI" id="CHEBI:58165"/>
        <dbReference type="ChEBI" id="CHEBI:456216"/>
    </reaction>
    <physiologicalReaction direction="left-to-right" evidence="24">
        <dbReference type="Rhea" id="RHEA:66185"/>
    </physiologicalReaction>
</comment>
<evidence type="ECO:0000256" key="19">
    <source>
        <dbReference type="ARBA" id="ARBA00023180"/>
    </source>
</evidence>
<evidence type="ECO:0000256" key="9">
    <source>
        <dbReference type="ARBA" id="ARBA00022553"/>
    </source>
</evidence>
<dbReference type="EC" id="7.6.2.2" evidence="6"/>
<dbReference type="GO" id="GO:0016887">
    <property type="term" value="F:ATP hydrolysis activity"/>
    <property type="evidence" value="ECO:0007669"/>
    <property type="project" value="InterPro"/>
</dbReference>
<dbReference type="InterPro" id="IPR017871">
    <property type="entry name" value="ABC_transporter-like_CS"/>
</dbReference>
<evidence type="ECO:0000256" key="20">
    <source>
        <dbReference type="ARBA" id="ARBA00023769"/>
    </source>
</evidence>
<keyword evidence="35" id="KW-1185">Reference proteome</keyword>
<dbReference type="InterPro" id="IPR003439">
    <property type="entry name" value="ABC_transporter-like_ATP-bd"/>
</dbReference>
<dbReference type="FunFam" id="1.20.1560.10:FF:000012">
    <property type="entry name" value="ATP binding cassette subfamily C member 5"/>
    <property type="match status" value="1"/>
</dbReference>
<dbReference type="FunFam" id="3.40.50.300:FF:000605">
    <property type="entry name" value="multidrug resistance-associated protein 5 isoform X1"/>
    <property type="match status" value="1"/>
</dbReference>
<dbReference type="OrthoDB" id="6500128at2759"/>
<feature type="transmembrane region" description="Helical" evidence="31">
    <location>
        <begin position="1031"/>
        <end position="1050"/>
    </location>
</feature>
<organism evidence="34 35">
    <name type="scientific">Branchiostoma lanceolatum</name>
    <name type="common">Common lancelet</name>
    <name type="synonym">Amphioxus lanceolatum</name>
    <dbReference type="NCBI Taxonomy" id="7740"/>
    <lineage>
        <taxon>Eukaryota</taxon>
        <taxon>Metazoa</taxon>
        <taxon>Chordata</taxon>
        <taxon>Cephalochordata</taxon>
        <taxon>Leptocardii</taxon>
        <taxon>Amphioxiformes</taxon>
        <taxon>Branchiostomatidae</taxon>
        <taxon>Branchiostoma</taxon>
    </lineage>
</organism>
<accession>A0A8J9YTP9</accession>
<dbReference type="PANTHER" id="PTHR24223">
    <property type="entry name" value="ATP-BINDING CASSETTE SUB-FAMILY C"/>
    <property type="match status" value="1"/>
</dbReference>
<evidence type="ECO:0000256" key="28">
    <source>
        <dbReference type="ARBA" id="ARBA00069159"/>
    </source>
</evidence>
<evidence type="ECO:0000313" key="34">
    <source>
        <dbReference type="EMBL" id="CAH1241567.1"/>
    </source>
</evidence>
<dbReference type="PROSITE" id="PS00211">
    <property type="entry name" value="ABC_TRANSPORTER_1"/>
    <property type="match status" value="2"/>
</dbReference>
<protein>
    <recommendedName>
        <fullName evidence="28">ATP-binding cassette sub-family C member 5</fullName>
        <ecNumber evidence="6">7.6.2.2</ecNumber>
    </recommendedName>
    <alternativeName>
        <fullName evidence="29">Multidrug resistance-associated protein 5</fullName>
    </alternativeName>
</protein>
<keyword evidence="10 31" id="KW-0812">Transmembrane</keyword>
<feature type="domain" description="ABC transmembrane type-1" evidence="33">
    <location>
        <begin position="134"/>
        <end position="413"/>
    </location>
</feature>
<evidence type="ECO:0000256" key="29">
    <source>
        <dbReference type="ARBA" id="ARBA00082793"/>
    </source>
</evidence>
<proteinExistence type="inferred from homology"/>
<comment type="catalytic activity">
    <reaction evidence="21">
        <text>ATP + H2O + xenobioticSide 1 = ADP + phosphate + xenobioticSide 2.</text>
        <dbReference type="EC" id="7.6.2.2"/>
    </reaction>
</comment>
<feature type="transmembrane region" description="Helical" evidence="31">
    <location>
        <begin position="167"/>
        <end position="185"/>
    </location>
</feature>
<feature type="region of interest" description="Disordered" evidence="30">
    <location>
        <begin position="718"/>
        <end position="737"/>
    </location>
</feature>
<dbReference type="GO" id="GO:0005524">
    <property type="term" value="F:ATP binding"/>
    <property type="evidence" value="ECO:0007669"/>
    <property type="project" value="UniProtKB-KW"/>
</dbReference>
<evidence type="ECO:0000256" key="2">
    <source>
        <dbReference type="ARBA" id="ARBA00004463"/>
    </source>
</evidence>
<dbReference type="Pfam" id="PF00664">
    <property type="entry name" value="ABC_membrane"/>
    <property type="match status" value="2"/>
</dbReference>
<comment type="catalytic activity">
    <reaction evidence="27">
        <text>3',5'-cyclic GMP(in) + ATP + H2O = 3',5'-cyclic GMP(out) + ADP + phosphate + H(+)</text>
        <dbReference type="Rhea" id="RHEA:66188"/>
        <dbReference type="ChEBI" id="CHEBI:15377"/>
        <dbReference type="ChEBI" id="CHEBI:15378"/>
        <dbReference type="ChEBI" id="CHEBI:30616"/>
        <dbReference type="ChEBI" id="CHEBI:43474"/>
        <dbReference type="ChEBI" id="CHEBI:57746"/>
        <dbReference type="ChEBI" id="CHEBI:456216"/>
    </reaction>
    <physiologicalReaction direction="left-to-right" evidence="27">
        <dbReference type="Rhea" id="RHEA:66189"/>
    </physiologicalReaction>
</comment>
<feature type="domain" description="ABC transporter" evidence="32">
    <location>
        <begin position="1211"/>
        <end position="1445"/>
    </location>
</feature>
<comment type="catalytic activity">
    <reaction evidence="26">
        <text>N-acetyl-L-aspartate(in) + ATP + H2O = N-acetyl-L-aspartate(out) + ADP + phosphate + H(+)</text>
        <dbReference type="Rhea" id="RHEA:66744"/>
        <dbReference type="ChEBI" id="CHEBI:15377"/>
        <dbReference type="ChEBI" id="CHEBI:15378"/>
        <dbReference type="ChEBI" id="CHEBI:16953"/>
        <dbReference type="ChEBI" id="CHEBI:30616"/>
        <dbReference type="ChEBI" id="CHEBI:43474"/>
        <dbReference type="ChEBI" id="CHEBI:456216"/>
    </reaction>
    <physiologicalReaction direction="left-to-right" evidence="26">
        <dbReference type="Rhea" id="RHEA:66745"/>
    </physiologicalReaction>
</comment>
<evidence type="ECO:0000256" key="7">
    <source>
        <dbReference type="ARBA" id="ARBA00022448"/>
    </source>
</evidence>
<evidence type="ECO:0000256" key="22">
    <source>
        <dbReference type="ARBA" id="ARBA00050661"/>
    </source>
</evidence>
<comment type="catalytic activity">
    <reaction evidence="22">
        <text>(2S)-2-[5-amino-1-(beta-D-ribosyl)imidazole-4-carboxamido]succinate(in) + ATP + H2O = (2S)-2-[5-amino-1-(beta-D-ribosyl)imidazole-4-carboxamido]succinate(out) + ADP + phosphate + H(+)</text>
        <dbReference type="Rhea" id="RHEA:66752"/>
        <dbReference type="ChEBI" id="CHEBI:15377"/>
        <dbReference type="ChEBI" id="CHEBI:15378"/>
        <dbReference type="ChEBI" id="CHEBI:30616"/>
        <dbReference type="ChEBI" id="CHEBI:43474"/>
        <dbReference type="ChEBI" id="CHEBI:167466"/>
        <dbReference type="ChEBI" id="CHEBI:456216"/>
    </reaction>
    <physiologicalReaction direction="left-to-right" evidence="22">
        <dbReference type="Rhea" id="RHEA:66753"/>
    </physiologicalReaction>
</comment>
<keyword evidence="17" id="KW-0333">Golgi apparatus</keyword>
<feature type="domain" description="ABC transporter" evidence="32">
    <location>
        <begin position="486"/>
        <end position="709"/>
    </location>
</feature>
<keyword evidence="13" id="KW-0967">Endosome</keyword>
<dbReference type="InterPro" id="IPR050173">
    <property type="entry name" value="ABC_transporter_C-like"/>
</dbReference>
<keyword evidence="12" id="KW-0547">Nucleotide-binding</keyword>
<keyword evidence="16 31" id="KW-1133">Transmembrane helix</keyword>
<dbReference type="SUPFAM" id="SSF52540">
    <property type="entry name" value="P-loop containing nucleoside triphosphate hydrolases"/>
    <property type="match status" value="2"/>
</dbReference>
<evidence type="ECO:0000256" key="13">
    <source>
        <dbReference type="ARBA" id="ARBA00022753"/>
    </source>
</evidence>
<feature type="transmembrane region" description="Helical" evidence="31">
    <location>
        <begin position="1122"/>
        <end position="1142"/>
    </location>
</feature>
<comment type="catalytic activity">
    <reaction evidence="23">
        <text>N-acetyl-L-aspartyl-L-glutamate(in) + ATP + H2O = N-acetyl-L-aspartyl-L-glutamate(out) + ADP + phosphate + H(+)</text>
        <dbReference type="Rhea" id="RHEA:66728"/>
        <dbReference type="ChEBI" id="CHEBI:15377"/>
        <dbReference type="ChEBI" id="CHEBI:15378"/>
        <dbReference type="ChEBI" id="CHEBI:30616"/>
        <dbReference type="ChEBI" id="CHEBI:43474"/>
        <dbReference type="ChEBI" id="CHEBI:76931"/>
        <dbReference type="ChEBI" id="CHEBI:456216"/>
    </reaction>
    <physiologicalReaction direction="left-to-right" evidence="23">
        <dbReference type="Rhea" id="RHEA:66729"/>
    </physiologicalReaction>
</comment>
<evidence type="ECO:0000256" key="16">
    <source>
        <dbReference type="ARBA" id="ARBA00022989"/>
    </source>
</evidence>